<evidence type="ECO:0000313" key="2">
    <source>
        <dbReference type="EMBL" id="PZA12989.1"/>
    </source>
</evidence>
<dbReference type="OrthoDB" id="8138867at2"/>
<evidence type="ECO:0000259" key="1">
    <source>
        <dbReference type="Pfam" id="PF09633"/>
    </source>
</evidence>
<dbReference type="AlphaFoldDB" id="A0A323UKN9"/>
<dbReference type="InterPro" id="IPR018594">
    <property type="entry name" value="DUF2023"/>
</dbReference>
<accession>A0A323UKN9</accession>
<name>A0A323UKN9_RHOPL</name>
<dbReference type="RefSeq" id="WP_110785070.1">
    <property type="nucleotide sequence ID" value="NZ_QKQS01000008.1"/>
</dbReference>
<dbReference type="InterPro" id="IPR036780">
    <property type="entry name" value="PG1857-like_sf"/>
</dbReference>
<dbReference type="SUPFAM" id="SSF160448">
    <property type="entry name" value="PG1857-like"/>
    <property type="match status" value="1"/>
</dbReference>
<organism evidence="2 3">
    <name type="scientific">Rhodopseudomonas palustris</name>
    <dbReference type="NCBI Taxonomy" id="1076"/>
    <lineage>
        <taxon>Bacteria</taxon>
        <taxon>Pseudomonadati</taxon>
        <taxon>Pseudomonadota</taxon>
        <taxon>Alphaproteobacteria</taxon>
        <taxon>Hyphomicrobiales</taxon>
        <taxon>Nitrobacteraceae</taxon>
        <taxon>Rhodopseudomonas</taxon>
    </lineage>
</organism>
<reference evidence="2 3" key="1">
    <citation type="submission" date="2018-06" db="EMBL/GenBank/DDBJ databases">
        <title>Draft Whole-Genome Sequence of the purple photosynthetic bacterium Rhodospeudomonas palustris XCP.</title>
        <authorList>
            <person name="Rayyan A."/>
            <person name="Meyer T.E."/>
            <person name="Kyndt J.A."/>
        </authorList>
    </citation>
    <scope>NUCLEOTIDE SEQUENCE [LARGE SCALE GENOMIC DNA]</scope>
    <source>
        <strain evidence="2 3">XCP</strain>
    </source>
</reference>
<proteinExistence type="predicted"/>
<dbReference type="EMBL" id="QKQS01000008">
    <property type="protein sequence ID" value="PZA12989.1"/>
    <property type="molecule type" value="Genomic_DNA"/>
</dbReference>
<dbReference type="Gene3D" id="3.30.2190.10">
    <property type="entry name" value="PG1857-like"/>
    <property type="match status" value="1"/>
</dbReference>
<evidence type="ECO:0000313" key="3">
    <source>
        <dbReference type="Proteomes" id="UP000248134"/>
    </source>
</evidence>
<gene>
    <name evidence="2" type="ORF">DNX69_05830</name>
</gene>
<protein>
    <submittedName>
        <fullName evidence="2">DUF2023 domain-containing protein</fullName>
    </submittedName>
</protein>
<dbReference type="Pfam" id="PF09633">
    <property type="entry name" value="DUF2023"/>
    <property type="match status" value="1"/>
</dbReference>
<dbReference type="Proteomes" id="UP000248134">
    <property type="component" value="Unassembled WGS sequence"/>
</dbReference>
<comment type="caution">
    <text evidence="2">The sequence shown here is derived from an EMBL/GenBank/DDBJ whole genome shotgun (WGS) entry which is preliminary data.</text>
</comment>
<feature type="domain" description="DUF2023" evidence="1">
    <location>
        <begin position="13"/>
        <end position="113"/>
    </location>
</feature>
<sequence>MDQSSHMSAATLQIFQHHLYELSKGMRPLAMMTLPAVDATAIVARLRTAGIAHHIHEACQHRINVVFGVASAVRTVQGFMTGPLCNLSAEHDFMLGILLGYDRELQCHRFLARSGGDAVDAVAEPTHTVAPSEPVLIH</sequence>